<dbReference type="AlphaFoldDB" id="A0A3P6TF48"/>
<dbReference type="InterPro" id="IPR027417">
    <property type="entry name" value="P-loop_NTPase"/>
</dbReference>
<dbReference type="GO" id="GO:0005876">
    <property type="term" value="C:spindle microtubule"/>
    <property type="evidence" value="ECO:0007669"/>
    <property type="project" value="TreeGrafter"/>
</dbReference>
<keyword evidence="6 8" id="KW-0505">Motor protein</keyword>
<evidence type="ECO:0000256" key="7">
    <source>
        <dbReference type="ARBA" id="ARBA00023212"/>
    </source>
</evidence>
<organism evidence="12 13">
    <name type="scientific">Dibothriocephalus latus</name>
    <name type="common">Fish tapeworm</name>
    <name type="synonym">Diphyllobothrium latum</name>
    <dbReference type="NCBI Taxonomy" id="60516"/>
    <lineage>
        <taxon>Eukaryota</taxon>
        <taxon>Metazoa</taxon>
        <taxon>Spiralia</taxon>
        <taxon>Lophotrochozoa</taxon>
        <taxon>Platyhelminthes</taxon>
        <taxon>Cestoda</taxon>
        <taxon>Eucestoda</taxon>
        <taxon>Diphyllobothriidea</taxon>
        <taxon>Diphyllobothriidae</taxon>
        <taxon>Dibothriocephalus</taxon>
    </lineage>
</organism>
<dbReference type="PROSITE" id="PS50067">
    <property type="entry name" value="KINESIN_MOTOR_2"/>
    <property type="match status" value="1"/>
</dbReference>
<name>A0A3P6TF48_DIBLA</name>
<evidence type="ECO:0000256" key="8">
    <source>
        <dbReference type="PROSITE-ProRule" id="PRU00283"/>
    </source>
</evidence>
<dbReference type="SMART" id="SM00129">
    <property type="entry name" value="KISc"/>
    <property type="match status" value="1"/>
</dbReference>
<dbReference type="GO" id="GO:0005524">
    <property type="term" value="F:ATP binding"/>
    <property type="evidence" value="ECO:0007669"/>
    <property type="project" value="UniProtKB-UniRule"/>
</dbReference>
<evidence type="ECO:0000256" key="3">
    <source>
        <dbReference type="ARBA" id="ARBA00022701"/>
    </source>
</evidence>
<dbReference type="GO" id="GO:0051231">
    <property type="term" value="P:spindle elongation"/>
    <property type="evidence" value="ECO:0007669"/>
    <property type="project" value="TreeGrafter"/>
</dbReference>
<keyword evidence="13" id="KW-1185">Reference proteome</keyword>
<dbReference type="InterPro" id="IPR019821">
    <property type="entry name" value="Kinesin_motor_CS"/>
</dbReference>
<comment type="subcellular location">
    <subcellularLocation>
        <location evidence="1">Cytoplasm</location>
        <location evidence="1">Cytoskeleton</location>
    </subcellularLocation>
</comment>
<dbReference type="PANTHER" id="PTHR47970">
    <property type="entry name" value="KINESIN-LIKE PROTEIN KIF11"/>
    <property type="match status" value="1"/>
</dbReference>
<dbReference type="GO" id="GO:0008574">
    <property type="term" value="F:plus-end-directed microtubule motor activity"/>
    <property type="evidence" value="ECO:0007669"/>
    <property type="project" value="TreeGrafter"/>
</dbReference>
<evidence type="ECO:0000313" key="13">
    <source>
        <dbReference type="Proteomes" id="UP000281553"/>
    </source>
</evidence>
<keyword evidence="3 9" id="KW-0493">Microtubule</keyword>
<keyword evidence="5 8" id="KW-0067">ATP-binding</keyword>
<keyword evidence="2" id="KW-0963">Cytoplasm</keyword>
<dbReference type="Gene3D" id="3.40.850.10">
    <property type="entry name" value="Kinesin motor domain"/>
    <property type="match status" value="2"/>
</dbReference>
<dbReference type="PRINTS" id="PR00380">
    <property type="entry name" value="KINESINHEAVY"/>
</dbReference>
<sequence length="620" mass="70193">MPPKKSDGQNIRVAVRSRPLNANEIANGDLNIVESCRDHKITLRDKSTSTRSYVFDRVFGPRSKQAEVYNEMVAPVVLEVIEGYNCTIFAYGQTGTGKTYTMTGERSDALRYTWENDPTAGIVPRALNQIFSVLESMGSVVVKGLREVAVLNKEEVYDILERGLARRQTACTILNAQSSRSHSVFTVTVHIKEICPKDGEVFLKIGKLNLVDLAGSENIGRSGALDKRAREAGSINQSLLTLGRVITCLVDHAPHIPYRESKLTRLLQDSLGGRTKTSIIATVSPANSCLEETLSTLDYAHRAKNIQNRPEINQKLNKKELIKGYNEELERLRRDLEASRSKTGIFIDADNYQTIQLQLSQQRARIDDLEERRELLTSDLEAVKNDFELSRQELAEIRAAKEKVEEEFRKCADDLHATTRRLQKIERKWKEEEFLRSQHQSTESKLSKQARTIISVASVYHDDVQRLHEKLERVDLLDRENREVIESISSTWLSQQLQEPINLLQCCRSEMDSQFQNLSKKFGKLHVACSAEVNRNSLCLCSKYRGLAGGFQGLRCAFLFIKIVLVLDTVANRPNILERLTKEVKRDDAVCFHNEIGVLSFTLKLLYLVLTSGAPAIKNN</sequence>
<reference evidence="12 13" key="1">
    <citation type="submission" date="2018-11" db="EMBL/GenBank/DDBJ databases">
        <authorList>
            <consortium name="Pathogen Informatics"/>
        </authorList>
    </citation>
    <scope>NUCLEOTIDE SEQUENCE [LARGE SCALE GENOMIC DNA]</scope>
</reference>
<dbReference type="GO" id="GO:0008017">
    <property type="term" value="F:microtubule binding"/>
    <property type="evidence" value="ECO:0007669"/>
    <property type="project" value="InterPro"/>
</dbReference>
<keyword evidence="7" id="KW-0206">Cytoskeleton</keyword>
<protein>
    <recommendedName>
        <fullName evidence="9">Kinesin-like protein</fullName>
    </recommendedName>
</protein>
<evidence type="ECO:0000256" key="5">
    <source>
        <dbReference type="ARBA" id="ARBA00022840"/>
    </source>
</evidence>
<feature type="domain" description="Kinesin motor" evidence="11">
    <location>
        <begin position="10"/>
        <end position="306"/>
    </location>
</feature>
<evidence type="ECO:0000259" key="11">
    <source>
        <dbReference type="PROSITE" id="PS50067"/>
    </source>
</evidence>
<dbReference type="GO" id="GO:0090307">
    <property type="term" value="P:mitotic spindle assembly"/>
    <property type="evidence" value="ECO:0007669"/>
    <property type="project" value="TreeGrafter"/>
</dbReference>
<comment type="similarity">
    <text evidence="8 9">Belongs to the TRAFAC class myosin-kinesin ATPase superfamily. Kinesin family.</text>
</comment>
<gene>
    <name evidence="12" type="ORF">DILT_LOCUS2895</name>
</gene>
<evidence type="ECO:0000256" key="6">
    <source>
        <dbReference type="ARBA" id="ARBA00023175"/>
    </source>
</evidence>
<dbReference type="InterPro" id="IPR001752">
    <property type="entry name" value="Kinesin_motor_dom"/>
</dbReference>
<dbReference type="Proteomes" id="UP000281553">
    <property type="component" value="Unassembled WGS sequence"/>
</dbReference>
<dbReference type="GO" id="GO:0072686">
    <property type="term" value="C:mitotic spindle"/>
    <property type="evidence" value="ECO:0007669"/>
    <property type="project" value="TreeGrafter"/>
</dbReference>
<evidence type="ECO:0000256" key="4">
    <source>
        <dbReference type="ARBA" id="ARBA00022741"/>
    </source>
</evidence>
<proteinExistence type="inferred from homology"/>
<dbReference type="SUPFAM" id="SSF52540">
    <property type="entry name" value="P-loop containing nucleoside triphosphate hydrolases"/>
    <property type="match status" value="1"/>
</dbReference>
<evidence type="ECO:0000256" key="9">
    <source>
        <dbReference type="RuleBase" id="RU000394"/>
    </source>
</evidence>
<dbReference type="OrthoDB" id="3176171at2759"/>
<dbReference type="InterPro" id="IPR036961">
    <property type="entry name" value="Kinesin_motor_dom_sf"/>
</dbReference>
<feature type="coiled-coil region" evidence="10">
    <location>
        <begin position="315"/>
        <end position="414"/>
    </location>
</feature>
<keyword evidence="4 8" id="KW-0547">Nucleotide-binding</keyword>
<dbReference type="Pfam" id="PF00225">
    <property type="entry name" value="Kinesin"/>
    <property type="match status" value="2"/>
</dbReference>
<evidence type="ECO:0000313" key="12">
    <source>
        <dbReference type="EMBL" id="VDK77860.1"/>
    </source>
</evidence>
<keyword evidence="10" id="KW-0175">Coiled coil</keyword>
<dbReference type="GO" id="GO:0007018">
    <property type="term" value="P:microtubule-based movement"/>
    <property type="evidence" value="ECO:0007669"/>
    <property type="project" value="InterPro"/>
</dbReference>
<accession>A0A3P6TF48</accession>
<dbReference type="PROSITE" id="PS00411">
    <property type="entry name" value="KINESIN_MOTOR_1"/>
    <property type="match status" value="1"/>
</dbReference>
<feature type="binding site" evidence="8">
    <location>
        <begin position="92"/>
        <end position="99"/>
    </location>
    <ligand>
        <name>ATP</name>
        <dbReference type="ChEBI" id="CHEBI:30616"/>
    </ligand>
</feature>
<evidence type="ECO:0000256" key="2">
    <source>
        <dbReference type="ARBA" id="ARBA00022490"/>
    </source>
</evidence>
<dbReference type="EMBL" id="UYRU01042785">
    <property type="protein sequence ID" value="VDK77860.1"/>
    <property type="molecule type" value="Genomic_DNA"/>
</dbReference>
<dbReference type="InterPro" id="IPR047149">
    <property type="entry name" value="KIF11-like"/>
</dbReference>
<evidence type="ECO:0000256" key="1">
    <source>
        <dbReference type="ARBA" id="ARBA00004245"/>
    </source>
</evidence>
<evidence type="ECO:0000256" key="10">
    <source>
        <dbReference type="SAM" id="Coils"/>
    </source>
</evidence>
<dbReference type="GO" id="GO:0005634">
    <property type="term" value="C:nucleus"/>
    <property type="evidence" value="ECO:0007669"/>
    <property type="project" value="TreeGrafter"/>
</dbReference>
<dbReference type="PANTHER" id="PTHR47970:SF12">
    <property type="entry name" value="KINESIN FAMILY MEMBER 11"/>
    <property type="match status" value="1"/>
</dbReference>